<dbReference type="Proteomes" id="UP000195437">
    <property type="component" value="Chromosome"/>
</dbReference>
<dbReference type="InterPro" id="IPR002575">
    <property type="entry name" value="Aminoglycoside_PTrfase"/>
</dbReference>
<protein>
    <recommendedName>
        <fullName evidence="1">Aminoglycoside phosphotransferase domain-containing protein</fullName>
    </recommendedName>
</protein>
<dbReference type="PANTHER" id="PTHR39179">
    <property type="entry name" value="SPORE COAT PROTEIN I"/>
    <property type="match status" value="1"/>
</dbReference>
<evidence type="ECO:0000259" key="1">
    <source>
        <dbReference type="Pfam" id="PF01636"/>
    </source>
</evidence>
<dbReference type="AlphaFoldDB" id="A0A1Y0IRC7"/>
<evidence type="ECO:0000313" key="3">
    <source>
        <dbReference type="Proteomes" id="UP000195437"/>
    </source>
</evidence>
<dbReference type="InterPro" id="IPR047175">
    <property type="entry name" value="CotS-like"/>
</dbReference>
<dbReference type="GO" id="GO:0042601">
    <property type="term" value="C:endospore-forming forespore"/>
    <property type="evidence" value="ECO:0007669"/>
    <property type="project" value="TreeGrafter"/>
</dbReference>
<feature type="domain" description="Aminoglycoside phosphotransferase" evidence="1">
    <location>
        <begin position="67"/>
        <end position="304"/>
    </location>
</feature>
<dbReference type="EMBL" id="CP021434">
    <property type="protein sequence ID" value="ARU61923.1"/>
    <property type="molecule type" value="Genomic_DNA"/>
</dbReference>
<gene>
    <name evidence="2" type="ORF">CBW65_13435</name>
</gene>
<organism evidence="2 3">
    <name type="scientific">Tumebacillus avium</name>
    <dbReference type="NCBI Taxonomy" id="1903704"/>
    <lineage>
        <taxon>Bacteria</taxon>
        <taxon>Bacillati</taxon>
        <taxon>Bacillota</taxon>
        <taxon>Bacilli</taxon>
        <taxon>Bacillales</taxon>
        <taxon>Alicyclobacillaceae</taxon>
        <taxon>Tumebacillus</taxon>
    </lineage>
</organism>
<dbReference type="NCBIfam" id="TIGR02906">
    <property type="entry name" value="spore_CotS"/>
    <property type="match status" value="1"/>
</dbReference>
<dbReference type="Gene3D" id="3.30.200.20">
    <property type="entry name" value="Phosphorylase Kinase, domain 1"/>
    <property type="match status" value="1"/>
</dbReference>
<dbReference type="InterPro" id="IPR011009">
    <property type="entry name" value="Kinase-like_dom_sf"/>
</dbReference>
<evidence type="ECO:0000313" key="2">
    <source>
        <dbReference type="EMBL" id="ARU61923.1"/>
    </source>
</evidence>
<dbReference type="PANTHER" id="PTHR39179:SF3">
    <property type="entry name" value="COTS-RELATED PROTEIN"/>
    <property type="match status" value="1"/>
</dbReference>
<accession>A0A1Y0IRC7</accession>
<dbReference type="InterPro" id="IPR014255">
    <property type="entry name" value="Spore_coat_CotS"/>
</dbReference>
<dbReference type="Pfam" id="PF01636">
    <property type="entry name" value="APH"/>
    <property type="match status" value="1"/>
</dbReference>
<dbReference type="KEGG" id="tum:CBW65_13435"/>
<dbReference type="SUPFAM" id="SSF56112">
    <property type="entry name" value="Protein kinase-like (PK-like)"/>
    <property type="match status" value="1"/>
</dbReference>
<proteinExistence type="predicted"/>
<reference evidence="3" key="1">
    <citation type="submission" date="2017-05" db="EMBL/GenBank/DDBJ databases">
        <authorList>
            <person name="Sung H."/>
        </authorList>
    </citation>
    <scope>NUCLEOTIDE SEQUENCE [LARGE SCALE GENOMIC DNA]</scope>
    <source>
        <strain evidence="3">AR23208</strain>
    </source>
</reference>
<dbReference type="Gene3D" id="3.90.1200.10">
    <property type="match status" value="1"/>
</dbReference>
<keyword evidence="3" id="KW-1185">Reference proteome</keyword>
<sequence>MLTYYNRYARAGQVYADHNNFPVEFAIKCKNSCKIEFGGERHLVPVKRLLETHWQLAVEKVTAVGPVWRAETVQGDFCLKRGKHGLGRLFFDYYAIEYLWKQGFTGTPRLIPTLYGNPVVETEHGHFFLTAWVGRPLDASSHAEWLTAAATLGGFHHASKGLSFPPVAKPQNFSGKWARRFAERTEELQEFFASLSTSRNEFEEMINKDSAQILAQAAEAAQRLQASAYERLARDVDVVPTLVHGNIKAENFSVDQSGAVALIDFDGFRLDVPVQDLANLFQDVLPACSWSPDAALEVFRAYQEQRPVDPEEIDVLLALLSFPHSAYKEIRKYITQPDRPLQKCLRKWQPALQEMYQTREFLQKWANPLKKCVQ</sequence>
<name>A0A1Y0IRC7_9BACL</name>